<feature type="compositionally biased region" description="Basic and acidic residues" evidence="1">
    <location>
        <begin position="135"/>
        <end position="158"/>
    </location>
</feature>
<keyword evidence="3" id="KW-1185">Reference proteome</keyword>
<accession>A0AAV9ZZ91</accession>
<evidence type="ECO:0000313" key="3">
    <source>
        <dbReference type="Proteomes" id="UP001362999"/>
    </source>
</evidence>
<name>A0AAV9ZZ91_9AGAR</name>
<gene>
    <name evidence="2" type="ORF">R3P38DRAFT_2655584</name>
</gene>
<proteinExistence type="predicted"/>
<dbReference type="AlphaFoldDB" id="A0AAV9ZZ91"/>
<feature type="compositionally biased region" description="Basic and acidic residues" evidence="1">
    <location>
        <begin position="252"/>
        <end position="276"/>
    </location>
</feature>
<comment type="caution">
    <text evidence="2">The sequence shown here is derived from an EMBL/GenBank/DDBJ whole genome shotgun (WGS) entry which is preliminary data.</text>
</comment>
<feature type="region of interest" description="Disordered" evidence="1">
    <location>
        <begin position="252"/>
        <end position="300"/>
    </location>
</feature>
<evidence type="ECO:0000313" key="2">
    <source>
        <dbReference type="EMBL" id="KAK6995993.1"/>
    </source>
</evidence>
<dbReference type="EMBL" id="JAWWNJ010000100">
    <property type="protein sequence ID" value="KAK6995993.1"/>
    <property type="molecule type" value="Genomic_DNA"/>
</dbReference>
<sequence length="483" mass="53773">MPHTQTPKPATGPPQALIERLNYLGQLLVHLPNTLPVVSDAAYRFYLDEDRVVFAGSVAPELERALDASFGTWENQHLPVRFRERGPRVQALVSFLKAAVKRMAPTERKAFETRWLDKLVQGAKDSGATIPSRHRASESSDPVKEQNKRRVESEHGSDESDSAQPLRKKSKKVLRTVVDSDSDTDLPEPSSLLTAAPRQTLVPNAVLPPTADVDLMHNQQATLARMGWQEWAPGAKEAHQKEASELYRAGMEEAQRKREQDKANQEEKKRLQGAERQRRHRAKKRAEREEEEGLSDGHNAHVVLLRGADAQARENVVDVADTSRPKTQAWRLKRNGTRGGAVVQKTAASVNYFHPFLFMHIDKAMRRVGWSPTEAVKVLKREHGALFKTIAKGTISKWRVTGKQEWTAATLKKVTAGRAIAASGRTGILAPYPDITESVKVTLKGLREAGAMINVSIVRGLLLAEITEQQPQLTMGRESTQAK</sequence>
<feature type="region of interest" description="Disordered" evidence="1">
    <location>
        <begin position="126"/>
        <end position="197"/>
    </location>
</feature>
<protein>
    <submittedName>
        <fullName evidence="2">Uncharacterized protein</fullName>
    </submittedName>
</protein>
<reference evidence="2 3" key="1">
    <citation type="journal article" date="2024" name="J Genomics">
        <title>Draft genome sequencing and assembly of Favolaschia claudopus CIRM-BRFM 2984 isolated from oak limbs.</title>
        <authorList>
            <person name="Navarro D."/>
            <person name="Drula E."/>
            <person name="Chaduli D."/>
            <person name="Cazenave R."/>
            <person name="Ahrendt S."/>
            <person name="Wang J."/>
            <person name="Lipzen A."/>
            <person name="Daum C."/>
            <person name="Barry K."/>
            <person name="Grigoriev I.V."/>
            <person name="Favel A."/>
            <person name="Rosso M.N."/>
            <person name="Martin F."/>
        </authorList>
    </citation>
    <scope>NUCLEOTIDE SEQUENCE [LARGE SCALE GENOMIC DNA]</scope>
    <source>
        <strain evidence="2 3">CIRM-BRFM 2984</strain>
    </source>
</reference>
<dbReference type="Proteomes" id="UP001362999">
    <property type="component" value="Unassembled WGS sequence"/>
</dbReference>
<evidence type="ECO:0000256" key="1">
    <source>
        <dbReference type="SAM" id="MobiDB-lite"/>
    </source>
</evidence>
<organism evidence="2 3">
    <name type="scientific">Favolaschia claudopus</name>
    <dbReference type="NCBI Taxonomy" id="2862362"/>
    <lineage>
        <taxon>Eukaryota</taxon>
        <taxon>Fungi</taxon>
        <taxon>Dikarya</taxon>
        <taxon>Basidiomycota</taxon>
        <taxon>Agaricomycotina</taxon>
        <taxon>Agaricomycetes</taxon>
        <taxon>Agaricomycetidae</taxon>
        <taxon>Agaricales</taxon>
        <taxon>Marasmiineae</taxon>
        <taxon>Mycenaceae</taxon>
        <taxon>Favolaschia</taxon>
    </lineage>
</organism>